<dbReference type="SUPFAM" id="SSF56112">
    <property type="entry name" value="Protein kinase-like (PK-like)"/>
    <property type="match status" value="1"/>
</dbReference>
<evidence type="ECO:0000256" key="9">
    <source>
        <dbReference type="PROSITE-ProRule" id="PRU10141"/>
    </source>
</evidence>
<feature type="domain" description="Protein kinase" evidence="13">
    <location>
        <begin position="218"/>
        <end position="435"/>
    </location>
</feature>
<dbReference type="PANTHER" id="PTHR24418">
    <property type="entry name" value="TYROSINE-PROTEIN KINASE"/>
    <property type="match status" value="1"/>
</dbReference>
<organism evidence="14 15">
    <name type="scientific">Biomphalaria glabrata</name>
    <name type="common">Bloodfluke planorb</name>
    <name type="synonym">Freshwater snail</name>
    <dbReference type="NCBI Taxonomy" id="6526"/>
    <lineage>
        <taxon>Eukaryota</taxon>
        <taxon>Metazoa</taxon>
        <taxon>Spiralia</taxon>
        <taxon>Lophotrochozoa</taxon>
        <taxon>Mollusca</taxon>
        <taxon>Gastropoda</taxon>
        <taxon>Heterobranchia</taxon>
        <taxon>Euthyneura</taxon>
        <taxon>Panpulmonata</taxon>
        <taxon>Hygrophila</taxon>
        <taxon>Lymnaeoidea</taxon>
        <taxon>Planorbidae</taxon>
        <taxon>Biomphalaria</taxon>
    </lineage>
</organism>
<dbReference type="InterPro" id="IPR011009">
    <property type="entry name" value="Kinase-like_dom_sf"/>
</dbReference>
<dbReference type="SMART" id="SM00252">
    <property type="entry name" value="SH2"/>
    <property type="match status" value="1"/>
</dbReference>
<dbReference type="KEGG" id="bgt:106054578"/>
<dbReference type="InterPro" id="IPR000719">
    <property type="entry name" value="Prot_kinase_dom"/>
</dbReference>
<dbReference type="Pfam" id="PF00018">
    <property type="entry name" value="SH3_1"/>
    <property type="match status" value="1"/>
</dbReference>
<evidence type="ECO:0000256" key="1">
    <source>
        <dbReference type="ARBA" id="ARBA00022443"/>
    </source>
</evidence>
<accession>A0A2C9JDV9</accession>
<dbReference type="PROSITE" id="PS50001">
    <property type="entry name" value="SH2"/>
    <property type="match status" value="1"/>
</dbReference>
<dbReference type="Gene3D" id="3.30.505.10">
    <property type="entry name" value="SH2 domain"/>
    <property type="match status" value="1"/>
</dbReference>
<dbReference type="GO" id="GO:0005524">
    <property type="term" value="F:ATP binding"/>
    <property type="evidence" value="ECO:0007669"/>
    <property type="project" value="UniProtKB-UniRule"/>
</dbReference>
<dbReference type="PROSITE" id="PS00107">
    <property type="entry name" value="PROTEIN_KINASE_ATP"/>
    <property type="match status" value="1"/>
</dbReference>
<dbReference type="SUPFAM" id="SSF55550">
    <property type="entry name" value="SH2 domain"/>
    <property type="match status" value="1"/>
</dbReference>
<keyword evidence="7" id="KW-0727">SH2 domain</keyword>
<feature type="domain" description="SH3" evidence="12">
    <location>
        <begin position="31"/>
        <end position="92"/>
    </location>
</feature>
<dbReference type="GO" id="GO:0004715">
    <property type="term" value="F:non-membrane spanning protein tyrosine kinase activity"/>
    <property type="evidence" value="ECO:0007669"/>
    <property type="project" value="UniProtKB-EC"/>
</dbReference>
<proteinExistence type="inferred from homology"/>
<dbReference type="InterPro" id="IPR017441">
    <property type="entry name" value="Protein_kinase_ATP_BS"/>
</dbReference>
<dbReference type="AlphaFoldDB" id="A0A2C9JDV9"/>
<name>A0A2C9JDV9_BIOGL</name>
<dbReference type="PROSITE" id="PS50011">
    <property type="entry name" value="PROTEIN_KINASE_DOM"/>
    <property type="match status" value="1"/>
</dbReference>
<dbReference type="OrthoDB" id="346907at2759"/>
<keyword evidence="1 8" id="KW-0728">SH3 domain</keyword>
<evidence type="ECO:0000259" key="12">
    <source>
        <dbReference type="PROSITE" id="PS50002"/>
    </source>
</evidence>
<protein>
    <recommendedName>
        <fullName evidence="10">Tyrosine-protein kinase</fullName>
        <ecNumber evidence="10">2.7.10.2</ecNumber>
    </recommendedName>
</protein>
<dbReference type="Proteomes" id="UP000076420">
    <property type="component" value="Unassembled WGS sequence"/>
</dbReference>
<dbReference type="Gene3D" id="3.30.200.20">
    <property type="entry name" value="Phosphorylase Kinase, domain 1"/>
    <property type="match status" value="1"/>
</dbReference>
<dbReference type="Pfam" id="PF07714">
    <property type="entry name" value="PK_Tyr_Ser-Thr"/>
    <property type="match status" value="2"/>
</dbReference>
<evidence type="ECO:0000259" key="13">
    <source>
        <dbReference type="PROSITE" id="PS50011"/>
    </source>
</evidence>
<dbReference type="InterPro" id="IPR036860">
    <property type="entry name" value="SH2_dom_sf"/>
</dbReference>
<evidence type="ECO:0000313" key="14">
    <source>
        <dbReference type="EnsemblMetazoa" id="BGLB001176-PB"/>
    </source>
</evidence>
<evidence type="ECO:0000313" key="15">
    <source>
        <dbReference type="Proteomes" id="UP000076420"/>
    </source>
</evidence>
<dbReference type="SMART" id="SM00326">
    <property type="entry name" value="SH3"/>
    <property type="match status" value="1"/>
</dbReference>
<dbReference type="PRINTS" id="PR00109">
    <property type="entry name" value="TYRKINASE"/>
</dbReference>
<evidence type="ECO:0000256" key="7">
    <source>
        <dbReference type="PROSITE-ProRule" id="PRU00191"/>
    </source>
</evidence>
<evidence type="ECO:0000256" key="2">
    <source>
        <dbReference type="ARBA" id="ARBA00022679"/>
    </source>
</evidence>
<feature type="domain" description="SH2" evidence="11">
    <location>
        <begin position="100"/>
        <end position="191"/>
    </location>
</feature>
<evidence type="ECO:0000256" key="3">
    <source>
        <dbReference type="ARBA" id="ARBA00022741"/>
    </source>
</evidence>
<evidence type="ECO:0000256" key="8">
    <source>
        <dbReference type="PROSITE-ProRule" id="PRU00192"/>
    </source>
</evidence>
<gene>
    <name evidence="14" type="primary">106054578</name>
</gene>
<dbReference type="InterPro" id="IPR050198">
    <property type="entry name" value="Non-receptor_tyrosine_kinases"/>
</dbReference>
<evidence type="ECO:0000256" key="5">
    <source>
        <dbReference type="ARBA" id="ARBA00022840"/>
    </source>
</evidence>
<dbReference type="Gene3D" id="1.10.510.10">
    <property type="entry name" value="Transferase(Phosphotransferase) domain 1"/>
    <property type="match status" value="1"/>
</dbReference>
<keyword evidence="3 9" id="KW-0547">Nucleotide-binding</keyword>
<dbReference type="SUPFAM" id="SSF50044">
    <property type="entry name" value="SH3-domain"/>
    <property type="match status" value="1"/>
</dbReference>
<dbReference type="VEuPathDB" id="VectorBase:BGLB001176"/>
<dbReference type="PRINTS" id="PR00452">
    <property type="entry name" value="SH3DOMAIN"/>
</dbReference>
<evidence type="ECO:0000256" key="10">
    <source>
        <dbReference type="RuleBase" id="RU362096"/>
    </source>
</evidence>
<dbReference type="InterPro" id="IPR001452">
    <property type="entry name" value="SH3_domain"/>
</dbReference>
<keyword evidence="2 10" id="KW-0808">Transferase</keyword>
<comment type="catalytic activity">
    <reaction evidence="10">
        <text>L-tyrosyl-[protein] + ATP = O-phospho-L-tyrosyl-[protein] + ADP + H(+)</text>
        <dbReference type="Rhea" id="RHEA:10596"/>
        <dbReference type="Rhea" id="RHEA-COMP:10136"/>
        <dbReference type="Rhea" id="RHEA-COMP:20101"/>
        <dbReference type="ChEBI" id="CHEBI:15378"/>
        <dbReference type="ChEBI" id="CHEBI:30616"/>
        <dbReference type="ChEBI" id="CHEBI:46858"/>
        <dbReference type="ChEBI" id="CHEBI:61978"/>
        <dbReference type="ChEBI" id="CHEBI:456216"/>
        <dbReference type="EC" id="2.7.10.2"/>
    </reaction>
</comment>
<dbReference type="EC" id="2.7.10.2" evidence="10"/>
<evidence type="ECO:0000259" key="11">
    <source>
        <dbReference type="PROSITE" id="PS50001"/>
    </source>
</evidence>
<dbReference type="Pfam" id="PF00017">
    <property type="entry name" value="SH2"/>
    <property type="match status" value="1"/>
</dbReference>
<dbReference type="EnsemblMetazoa" id="BGLB001176-RB">
    <property type="protein sequence ID" value="BGLB001176-PB"/>
    <property type="gene ID" value="BGLB001176"/>
</dbReference>
<keyword evidence="6 10" id="KW-0829">Tyrosine-protein kinase</keyword>
<dbReference type="PROSITE" id="PS50002">
    <property type="entry name" value="SH3"/>
    <property type="match status" value="1"/>
</dbReference>
<dbReference type="PRINTS" id="PR00401">
    <property type="entry name" value="SH2DOMAIN"/>
</dbReference>
<keyword evidence="4 10" id="KW-0418">Kinase</keyword>
<dbReference type="InterPro" id="IPR000980">
    <property type="entry name" value="SH2"/>
</dbReference>
<comment type="similarity">
    <text evidence="10">Belongs to the protein kinase superfamily. Tyr protein kinase family.</text>
</comment>
<reference evidence="14" key="1">
    <citation type="submission" date="2020-05" db="UniProtKB">
        <authorList>
            <consortium name="EnsemblMetazoa"/>
        </authorList>
    </citation>
    <scope>IDENTIFICATION</scope>
    <source>
        <strain evidence="14">BB02</strain>
    </source>
</reference>
<sequence>MQQSENIRFARNDRQLNIMPMGDINHTVTWNQGDEVVGLFDFPGRSKDDLPFQKGDLLVIVKSTTDPNWYKAKNSIGAEGMIPANYVKLRKVVSLHAMPWFHGHITREETEALLANQEDGVFLIRDSIHYVGDRTLSVSCDSRIDHYRILTGPDGMVFVDGGDCAFDSLLELVEHYKADADGLCTRLIRPVTKQGNNFVTVSMQDFQKGGWVINRSDLELGELIGKGDFGDVYKGFYKGQAIAAKVLKDQDRGNEQFMKEAALMTSLRHPNLVRLIGIVLSDTAILVTEFVGRGNLVEYLRTRGRNIITKKDQINFATLFLIALRNSTSAAQVSLRTKYTKSFKKQTTIFTNKSDMWSFGILLWEIYSFGRVPYPRVPLSDVVMHVEKGYRMEAPEGCPVEIFAIMKQAWEMNPENRPRFSEVLSKLNHLRSVTV</sequence>
<dbReference type="InterPro" id="IPR001245">
    <property type="entry name" value="Ser-Thr/Tyr_kinase_cat_dom"/>
</dbReference>
<evidence type="ECO:0000256" key="4">
    <source>
        <dbReference type="ARBA" id="ARBA00022777"/>
    </source>
</evidence>
<feature type="binding site" evidence="9">
    <location>
        <position position="245"/>
    </location>
    <ligand>
        <name>ATP</name>
        <dbReference type="ChEBI" id="CHEBI:30616"/>
    </ligand>
</feature>
<keyword evidence="5 9" id="KW-0067">ATP-binding</keyword>
<dbReference type="VEuPathDB" id="VectorBase:BGLAX_030183"/>
<evidence type="ECO:0000256" key="6">
    <source>
        <dbReference type="ARBA" id="ARBA00023137"/>
    </source>
</evidence>
<dbReference type="STRING" id="6526.A0A2C9JDV9"/>
<dbReference type="Gene3D" id="2.30.30.40">
    <property type="entry name" value="SH3 Domains"/>
    <property type="match status" value="1"/>
</dbReference>
<dbReference type="InterPro" id="IPR036028">
    <property type="entry name" value="SH3-like_dom_sf"/>
</dbReference>